<evidence type="ECO:0000313" key="1">
    <source>
        <dbReference type="EMBL" id="DAD78403.1"/>
    </source>
</evidence>
<reference evidence="1" key="1">
    <citation type="journal article" date="2021" name="Proc. Natl. Acad. Sci. U.S.A.">
        <title>A Catalog of Tens of Thousands of Viruses from Human Metagenomes Reveals Hidden Associations with Chronic Diseases.</title>
        <authorList>
            <person name="Tisza M.J."/>
            <person name="Buck C.B."/>
        </authorList>
    </citation>
    <scope>NUCLEOTIDE SEQUENCE</scope>
    <source>
        <strain evidence="1">CtPAi1</strain>
    </source>
</reference>
<protein>
    <submittedName>
        <fullName evidence="1">Uncharacterized protein</fullName>
    </submittedName>
</protein>
<organism evidence="1">
    <name type="scientific">Siphoviridae sp. ctPAi1</name>
    <dbReference type="NCBI Taxonomy" id="2826320"/>
    <lineage>
        <taxon>Viruses</taxon>
        <taxon>Duplodnaviria</taxon>
        <taxon>Heunggongvirae</taxon>
        <taxon>Uroviricota</taxon>
        <taxon>Caudoviricetes</taxon>
    </lineage>
</organism>
<proteinExistence type="predicted"/>
<dbReference type="EMBL" id="BK014842">
    <property type="protein sequence ID" value="DAD78403.1"/>
    <property type="molecule type" value="Genomic_DNA"/>
</dbReference>
<name>A0A8S5M8X0_9CAUD</name>
<sequence>MNAKRDEASIEDNDLQTFTEICTASLKRIAHLKKCRK</sequence>
<accession>A0A8S5M8X0</accession>